<dbReference type="AlphaFoldDB" id="A0A5N6H4C8"/>
<feature type="region of interest" description="Disordered" evidence="1">
    <location>
        <begin position="1"/>
        <end position="20"/>
    </location>
</feature>
<sequence>MTEFGKLAQDRPGWGKSYDSRQRQWQPTIPLALLFGPLCGVVTVSCQSRTQIRGIFNNGTDEDLGAFSYTGARQYCIFEISLRFYSFFIEQQKIQ</sequence>
<dbReference type="EMBL" id="ML734583">
    <property type="protein sequence ID" value="KAB8248040.1"/>
    <property type="molecule type" value="Genomic_DNA"/>
</dbReference>
<dbReference type="Proteomes" id="UP000325434">
    <property type="component" value="Unassembled WGS sequence"/>
</dbReference>
<reference evidence="2" key="1">
    <citation type="submission" date="2019-04" db="EMBL/GenBank/DDBJ databases">
        <title>Friends and foes A comparative genomics study of 23 Aspergillus species from section Flavi.</title>
        <authorList>
            <consortium name="DOE Joint Genome Institute"/>
            <person name="Kjaerbolling I."/>
            <person name="Vesth T."/>
            <person name="Frisvad J.C."/>
            <person name="Nybo J.L."/>
            <person name="Theobald S."/>
            <person name="Kildgaard S."/>
            <person name="Isbrandt T."/>
            <person name="Kuo A."/>
            <person name="Sato A."/>
            <person name="Lyhne E.K."/>
            <person name="Kogle M.E."/>
            <person name="Wiebenga A."/>
            <person name="Kun R.S."/>
            <person name="Lubbers R.J."/>
            <person name="Makela M.R."/>
            <person name="Barry K."/>
            <person name="Chovatia M."/>
            <person name="Clum A."/>
            <person name="Daum C."/>
            <person name="Haridas S."/>
            <person name="He G."/>
            <person name="LaButti K."/>
            <person name="Lipzen A."/>
            <person name="Mondo S."/>
            <person name="Riley R."/>
            <person name="Salamov A."/>
            <person name="Simmons B.A."/>
            <person name="Magnuson J.K."/>
            <person name="Henrissat B."/>
            <person name="Mortensen U.H."/>
            <person name="Larsen T.O."/>
            <person name="Devries R.P."/>
            <person name="Grigoriev I.V."/>
            <person name="Machida M."/>
            <person name="Baker S.E."/>
            <person name="Andersen M.R."/>
        </authorList>
    </citation>
    <scope>NUCLEOTIDE SEQUENCE [LARGE SCALE GENOMIC DNA]</scope>
    <source>
        <strain evidence="2">CBS 121.62</strain>
    </source>
</reference>
<evidence type="ECO:0000256" key="1">
    <source>
        <dbReference type="SAM" id="MobiDB-lite"/>
    </source>
</evidence>
<accession>A0A5N6H4C8</accession>
<protein>
    <submittedName>
        <fullName evidence="2">Uncharacterized protein</fullName>
    </submittedName>
</protein>
<name>A0A5N6H4C8_ASPFL</name>
<evidence type="ECO:0000313" key="2">
    <source>
        <dbReference type="EMBL" id="KAB8248040.1"/>
    </source>
</evidence>
<proteinExistence type="predicted"/>
<organism evidence="2">
    <name type="scientific">Aspergillus flavus</name>
    <dbReference type="NCBI Taxonomy" id="5059"/>
    <lineage>
        <taxon>Eukaryota</taxon>
        <taxon>Fungi</taxon>
        <taxon>Dikarya</taxon>
        <taxon>Ascomycota</taxon>
        <taxon>Pezizomycotina</taxon>
        <taxon>Eurotiomycetes</taxon>
        <taxon>Eurotiomycetidae</taxon>
        <taxon>Eurotiales</taxon>
        <taxon>Aspergillaceae</taxon>
        <taxon>Aspergillus</taxon>
        <taxon>Aspergillus subgen. Circumdati</taxon>
    </lineage>
</organism>
<gene>
    <name evidence="2" type="ORF">BDV35DRAFT_176624</name>
</gene>